<proteinExistence type="predicted"/>
<sequence>MTSPVACFMGEINSPSLPGFLGPAYRARVRLLGSTMLISLDAFVGNLFLSFEFFWLLVSLPPFVQPKPSIGCTGVKRLFESIRLVVYAAHAPQRHSPRDGGNASQLFHIRPSLVVEGEKQAKRPPMKNPICLVGHTLEASAERNDGVQESGVGKLGSGFVNPGKIMALIPSLPPTEGHHIYPCMPAVEKSTWETTAGQIVQGLLHPLDPELTATILTMRNPEMEADKDGQQSRTEYFVQPTSDILSDWFVSYGKTAWSHVFFLANTRDPLYAPFAAQVKRLGIWEASLSVATEASEQKTAVEMEQFSTSRLKLWDHG</sequence>
<reference evidence="2" key="1">
    <citation type="submission" date="2009-05" db="EMBL/GenBank/DDBJ databases">
        <title>The genome sequence of Ajellomyces capsulatus strain H143.</title>
        <authorList>
            <person name="Champion M."/>
            <person name="Cuomo C.A."/>
            <person name="Ma L.-J."/>
            <person name="Henn M.R."/>
            <person name="Sil A."/>
            <person name="Goldman B."/>
            <person name="Young S.K."/>
            <person name="Kodira C.D."/>
            <person name="Zeng Q."/>
            <person name="Koehrsen M."/>
            <person name="Alvarado L."/>
            <person name="Berlin A.M."/>
            <person name="Borenstein D."/>
            <person name="Chen Z."/>
            <person name="Engels R."/>
            <person name="Freedman E."/>
            <person name="Gellesch M."/>
            <person name="Goldberg J."/>
            <person name="Griggs A."/>
            <person name="Gujja S."/>
            <person name="Heiman D.I."/>
            <person name="Hepburn T.A."/>
            <person name="Howarth C."/>
            <person name="Jen D."/>
            <person name="Larson L."/>
            <person name="Lewis B."/>
            <person name="Mehta T."/>
            <person name="Park D."/>
            <person name="Pearson M."/>
            <person name="Roberts A."/>
            <person name="Saif S."/>
            <person name="Shea T.D."/>
            <person name="Shenoy N."/>
            <person name="Sisk P."/>
            <person name="Stolte C."/>
            <person name="Sykes S."/>
            <person name="Walk T."/>
            <person name="White J."/>
            <person name="Yandava C."/>
            <person name="Klein B."/>
            <person name="McEwen J.G."/>
            <person name="Puccia R."/>
            <person name="Goldman G.H."/>
            <person name="Felipe M.S."/>
            <person name="Nino-Vega G."/>
            <person name="San-Blas G."/>
            <person name="Taylor J.W."/>
            <person name="Mendoza L."/>
            <person name="Galagan J.E."/>
            <person name="Nusbaum C."/>
            <person name="Birren B.W."/>
        </authorList>
    </citation>
    <scope>NUCLEOTIDE SEQUENCE [LARGE SCALE GENOMIC DNA]</scope>
    <source>
        <strain evidence="2">H143</strain>
    </source>
</reference>
<organism evidence="1 2">
    <name type="scientific">Ajellomyces capsulatus (strain H143)</name>
    <name type="common">Darling's disease fungus</name>
    <name type="synonym">Histoplasma capsulatum</name>
    <dbReference type="NCBI Taxonomy" id="544712"/>
    <lineage>
        <taxon>Eukaryota</taxon>
        <taxon>Fungi</taxon>
        <taxon>Dikarya</taxon>
        <taxon>Ascomycota</taxon>
        <taxon>Pezizomycotina</taxon>
        <taxon>Eurotiomycetes</taxon>
        <taxon>Eurotiomycetidae</taxon>
        <taxon>Onygenales</taxon>
        <taxon>Ajellomycetaceae</taxon>
        <taxon>Histoplasma</taxon>
    </lineage>
</organism>
<gene>
    <name evidence="1" type="ORF">HCDG_05304</name>
</gene>
<dbReference type="HOGENOM" id="CLU_877068_0_0_1"/>
<name>C6HFW4_AJECH</name>
<dbReference type="EMBL" id="GG692425">
    <property type="protein sequence ID" value="EER40715.1"/>
    <property type="molecule type" value="Genomic_DNA"/>
</dbReference>
<dbReference type="OrthoDB" id="10428246at2759"/>
<dbReference type="Proteomes" id="UP000002624">
    <property type="component" value="Unassembled WGS sequence"/>
</dbReference>
<evidence type="ECO:0000313" key="2">
    <source>
        <dbReference type="Proteomes" id="UP000002624"/>
    </source>
</evidence>
<accession>C6HFW4</accession>
<dbReference type="AlphaFoldDB" id="C6HFW4"/>
<evidence type="ECO:0000313" key="1">
    <source>
        <dbReference type="EMBL" id="EER40715.1"/>
    </source>
</evidence>
<dbReference type="VEuPathDB" id="FungiDB:HCDG_05304"/>
<protein>
    <submittedName>
        <fullName evidence="1">Uncharacterized protein</fullName>
    </submittedName>
</protein>